<keyword evidence="2" id="KW-1185">Reference proteome</keyword>
<dbReference type="Gene3D" id="1.25.40.20">
    <property type="entry name" value="Ankyrin repeat-containing domain"/>
    <property type="match status" value="1"/>
</dbReference>
<dbReference type="InParanoid" id="M4BCG0"/>
<organism evidence="1 2">
    <name type="scientific">Hyaloperonospora arabidopsidis (strain Emoy2)</name>
    <name type="common">Downy mildew agent</name>
    <name type="synonym">Peronospora arabidopsidis</name>
    <dbReference type="NCBI Taxonomy" id="559515"/>
    <lineage>
        <taxon>Eukaryota</taxon>
        <taxon>Sar</taxon>
        <taxon>Stramenopiles</taxon>
        <taxon>Oomycota</taxon>
        <taxon>Peronosporomycetes</taxon>
        <taxon>Peronosporales</taxon>
        <taxon>Peronosporaceae</taxon>
        <taxon>Hyaloperonospora</taxon>
    </lineage>
</organism>
<name>M4BCG0_HYAAE</name>
<reference evidence="2" key="1">
    <citation type="journal article" date="2010" name="Science">
        <title>Signatures of adaptation to obligate biotrophy in the Hyaloperonospora arabidopsidis genome.</title>
        <authorList>
            <person name="Baxter L."/>
            <person name="Tripathy S."/>
            <person name="Ishaque N."/>
            <person name="Boot N."/>
            <person name="Cabral A."/>
            <person name="Kemen E."/>
            <person name="Thines M."/>
            <person name="Ah-Fong A."/>
            <person name="Anderson R."/>
            <person name="Badejoko W."/>
            <person name="Bittner-Eddy P."/>
            <person name="Boore J.L."/>
            <person name="Chibucos M.C."/>
            <person name="Coates M."/>
            <person name="Dehal P."/>
            <person name="Delehaunty K."/>
            <person name="Dong S."/>
            <person name="Downton P."/>
            <person name="Dumas B."/>
            <person name="Fabro G."/>
            <person name="Fronick C."/>
            <person name="Fuerstenberg S.I."/>
            <person name="Fulton L."/>
            <person name="Gaulin E."/>
            <person name="Govers F."/>
            <person name="Hughes L."/>
            <person name="Humphray S."/>
            <person name="Jiang R.H."/>
            <person name="Judelson H."/>
            <person name="Kamoun S."/>
            <person name="Kyung K."/>
            <person name="Meijer H."/>
            <person name="Minx P."/>
            <person name="Morris P."/>
            <person name="Nelson J."/>
            <person name="Phuntumart V."/>
            <person name="Qutob D."/>
            <person name="Rehmany A."/>
            <person name="Rougon-Cardoso A."/>
            <person name="Ryden P."/>
            <person name="Torto-Alalibo T."/>
            <person name="Studholme D."/>
            <person name="Wang Y."/>
            <person name="Win J."/>
            <person name="Wood J."/>
            <person name="Clifton S.W."/>
            <person name="Rogers J."/>
            <person name="Van den Ackerveken G."/>
            <person name="Jones J.D."/>
            <person name="McDowell J.M."/>
            <person name="Beynon J."/>
            <person name="Tyler B.M."/>
        </authorList>
    </citation>
    <scope>NUCLEOTIDE SEQUENCE [LARGE SCALE GENOMIC DNA]</scope>
    <source>
        <strain evidence="2">Emoy2</strain>
    </source>
</reference>
<accession>M4BCG0</accession>
<evidence type="ECO:0000313" key="1">
    <source>
        <dbReference type="EnsemblProtists" id="HpaP803976"/>
    </source>
</evidence>
<reference evidence="1" key="2">
    <citation type="submission" date="2015-06" db="UniProtKB">
        <authorList>
            <consortium name="EnsemblProtists"/>
        </authorList>
    </citation>
    <scope>IDENTIFICATION</scope>
    <source>
        <strain evidence="1">Emoy2</strain>
    </source>
</reference>
<dbReference type="SUPFAM" id="SSF140860">
    <property type="entry name" value="Pseudo ankyrin repeat-like"/>
    <property type="match status" value="1"/>
</dbReference>
<dbReference type="VEuPathDB" id="FungiDB:HpaG803976"/>
<dbReference type="AlphaFoldDB" id="M4BCG0"/>
<dbReference type="EMBL" id="JH598126">
    <property type="status" value="NOT_ANNOTATED_CDS"/>
    <property type="molecule type" value="Genomic_DNA"/>
</dbReference>
<dbReference type="PANTHER" id="PTHR46586:SF3">
    <property type="entry name" value="ANKYRIN REPEAT-CONTAINING PROTEIN"/>
    <property type="match status" value="1"/>
</dbReference>
<dbReference type="InterPro" id="IPR052050">
    <property type="entry name" value="SecEffector_AnkRepeat"/>
</dbReference>
<sequence>MEILELVFDRGTPKYPEFVFGEAVAGGHLHIVKWLYEEKRIADVGVGFIDAARMGHLEMLKYFSDKRPYTVADYTAIDGAATAGRLDVVQWLHFHTQTKCTKQAMDAAAERAPACNRMAPQKPHGRM</sequence>
<dbReference type="PANTHER" id="PTHR46586">
    <property type="entry name" value="ANKYRIN REPEAT-CONTAINING PROTEIN"/>
    <property type="match status" value="1"/>
</dbReference>
<dbReference type="InterPro" id="IPR036770">
    <property type="entry name" value="Ankyrin_rpt-contain_sf"/>
</dbReference>
<dbReference type="Proteomes" id="UP000011713">
    <property type="component" value="Unassembled WGS sequence"/>
</dbReference>
<dbReference type="EnsemblProtists" id="HpaT803976">
    <property type="protein sequence ID" value="HpaP803976"/>
    <property type="gene ID" value="HpaG803976"/>
</dbReference>
<proteinExistence type="predicted"/>
<evidence type="ECO:0000313" key="2">
    <source>
        <dbReference type="Proteomes" id="UP000011713"/>
    </source>
</evidence>
<protein>
    <submittedName>
        <fullName evidence="1">Uncharacterized protein</fullName>
    </submittedName>
</protein>
<dbReference type="HOGENOM" id="CLU_1974785_0_0_1"/>
<dbReference type="STRING" id="559515.M4BCG0"/>